<feature type="region of interest" description="Disordered" evidence="1">
    <location>
        <begin position="14"/>
        <end position="40"/>
    </location>
</feature>
<feature type="compositionally biased region" description="Polar residues" evidence="1">
    <location>
        <begin position="76"/>
        <end position="88"/>
    </location>
</feature>
<name>A0A2T7NT12_POMCA</name>
<evidence type="ECO:0000313" key="3">
    <source>
        <dbReference type="Proteomes" id="UP000245119"/>
    </source>
</evidence>
<dbReference type="AlphaFoldDB" id="A0A2T7NT12"/>
<evidence type="ECO:0000313" key="2">
    <source>
        <dbReference type="EMBL" id="PVD24308.1"/>
    </source>
</evidence>
<proteinExistence type="predicted"/>
<feature type="compositionally biased region" description="Basic and acidic residues" evidence="1">
    <location>
        <begin position="14"/>
        <end position="23"/>
    </location>
</feature>
<dbReference type="EMBL" id="PZQS01000009">
    <property type="protein sequence ID" value="PVD24308.1"/>
    <property type="molecule type" value="Genomic_DNA"/>
</dbReference>
<accession>A0A2T7NT12</accession>
<evidence type="ECO:0000256" key="1">
    <source>
        <dbReference type="SAM" id="MobiDB-lite"/>
    </source>
</evidence>
<protein>
    <submittedName>
        <fullName evidence="2">Uncharacterized protein</fullName>
    </submittedName>
</protein>
<reference evidence="2 3" key="1">
    <citation type="submission" date="2018-04" db="EMBL/GenBank/DDBJ databases">
        <title>The genome of golden apple snail Pomacea canaliculata provides insight into stress tolerance and invasive adaptation.</title>
        <authorList>
            <person name="Liu C."/>
            <person name="Liu B."/>
            <person name="Ren Y."/>
            <person name="Zhang Y."/>
            <person name="Wang H."/>
            <person name="Li S."/>
            <person name="Jiang F."/>
            <person name="Yin L."/>
            <person name="Zhang G."/>
            <person name="Qian W."/>
            <person name="Fan W."/>
        </authorList>
    </citation>
    <scope>NUCLEOTIDE SEQUENCE [LARGE SCALE GENOMIC DNA]</scope>
    <source>
        <strain evidence="2">SZHN2017</strain>
        <tissue evidence="2">Muscle</tissue>
    </source>
</reference>
<organism evidence="2 3">
    <name type="scientific">Pomacea canaliculata</name>
    <name type="common">Golden apple snail</name>
    <dbReference type="NCBI Taxonomy" id="400727"/>
    <lineage>
        <taxon>Eukaryota</taxon>
        <taxon>Metazoa</taxon>
        <taxon>Spiralia</taxon>
        <taxon>Lophotrochozoa</taxon>
        <taxon>Mollusca</taxon>
        <taxon>Gastropoda</taxon>
        <taxon>Caenogastropoda</taxon>
        <taxon>Architaenioglossa</taxon>
        <taxon>Ampullarioidea</taxon>
        <taxon>Ampullariidae</taxon>
        <taxon>Pomacea</taxon>
    </lineage>
</organism>
<comment type="caution">
    <text evidence="2">The sequence shown here is derived from an EMBL/GenBank/DDBJ whole genome shotgun (WGS) entry which is preliminary data.</text>
</comment>
<feature type="compositionally biased region" description="Polar residues" evidence="1">
    <location>
        <begin position="29"/>
        <end position="40"/>
    </location>
</feature>
<gene>
    <name evidence="2" type="ORF">C0Q70_14780</name>
</gene>
<feature type="region of interest" description="Disordered" evidence="1">
    <location>
        <begin position="65"/>
        <end position="95"/>
    </location>
</feature>
<keyword evidence="3" id="KW-1185">Reference proteome</keyword>
<sequence length="95" mass="10758">MRVEHTGTWWSTLRERQSKRSAEEVDGLEQNSTARLQLSRLQTPTFPDGKHYYTNFSQQTKDVSATLAKARKDNSRPSALTRQASASVTGWHAHA</sequence>
<dbReference type="Proteomes" id="UP000245119">
    <property type="component" value="Linkage Group LG9"/>
</dbReference>